<feature type="domain" description="NlpC/P60" evidence="5">
    <location>
        <begin position="213"/>
        <end position="331"/>
    </location>
</feature>
<proteinExistence type="inferred from homology"/>
<dbReference type="InterPro" id="IPR036365">
    <property type="entry name" value="PGBD-like_sf"/>
</dbReference>
<dbReference type="Gene3D" id="1.10.101.10">
    <property type="entry name" value="PGBD-like superfamily/PGBD"/>
    <property type="match status" value="2"/>
</dbReference>
<protein>
    <recommendedName>
        <fullName evidence="5">NlpC/P60 domain-containing protein</fullName>
    </recommendedName>
</protein>
<evidence type="ECO:0000256" key="2">
    <source>
        <dbReference type="ARBA" id="ARBA00022670"/>
    </source>
</evidence>
<dbReference type="SUPFAM" id="SSF47090">
    <property type="entry name" value="PGBD-like"/>
    <property type="match status" value="2"/>
</dbReference>
<accession>A0ABP3KIP7</accession>
<sequence>MPGMSQHPVLFGTLATSFAISQPLSFVLDVNIQEQNKVLSESKTLTYGTHNEAVSVLQKKLKNINMFKGEEDGKFGVMTEHYVKKFQAKYQLNVNGRANKETIYKLIQKEREHYLEPLKNLEEETIDVGMYSEDVKKIQSALHYFGYYQGKIDGIYGPLTKEAAKAFQEDHKIPVKTKLDKQFVQQLEQTKTPDQDAIVHTVQKTPDTKTVKVSVSGDVIQIAKSYLGAPYRWGGESPSGFDCSGYLQFVFSQVGVQLPRTVSDIWNATTPVQKPSVGDLVFYETYKPGPSHAGIYLGNGSFIHAGNNGVEISNMSGSYWQQRYLGAKRVSQ</sequence>
<dbReference type="PROSITE" id="PS51935">
    <property type="entry name" value="NLPC_P60"/>
    <property type="match status" value="1"/>
</dbReference>
<keyword evidence="2" id="KW-0645">Protease</keyword>
<name>A0ABP3KIP7_9BACI</name>
<dbReference type="InterPro" id="IPR038765">
    <property type="entry name" value="Papain-like_cys_pep_sf"/>
</dbReference>
<dbReference type="InterPro" id="IPR036366">
    <property type="entry name" value="PGBDSf"/>
</dbReference>
<reference evidence="7" key="1">
    <citation type="journal article" date="2019" name="Int. J. Syst. Evol. Microbiol.">
        <title>The Global Catalogue of Microorganisms (GCM) 10K type strain sequencing project: providing services to taxonomists for standard genome sequencing and annotation.</title>
        <authorList>
            <consortium name="The Broad Institute Genomics Platform"/>
            <consortium name="The Broad Institute Genome Sequencing Center for Infectious Disease"/>
            <person name="Wu L."/>
            <person name="Ma J."/>
        </authorList>
    </citation>
    <scope>NUCLEOTIDE SEQUENCE [LARGE SCALE GENOMIC DNA]</scope>
    <source>
        <strain evidence="7">JCM 12389</strain>
    </source>
</reference>
<gene>
    <name evidence="6" type="ORF">GCM10008986_01620</name>
</gene>
<keyword evidence="7" id="KW-1185">Reference proteome</keyword>
<dbReference type="Pfam" id="PF00877">
    <property type="entry name" value="NLPC_P60"/>
    <property type="match status" value="1"/>
</dbReference>
<dbReference type="EMBL" id="BAAADO010000001">
    <property type="protein sequence ID" value="GAA0480710.1"/>
    <property type="molecule type" value="Genomic_DNA"/>
</dbReference>
<evidence type="ECO:0000259" key="5">
    <source>
        <dbReference type="PROSITE" id="PS51935"/>
    </source>
</evidence>
<dbReference type="Pfam" id="PF01471">
    <property type="entry name" value="PG_binding_1"/>
    <property type="match status" value="2"/>
</dbReference>
<dbReference type="SUPFAM" id="SSF54001">
    <property type="entry name" value="Cysteine proteinases"/>
    <property type="match status" value="1"/>
</dbReference>
<dbReference type="InterPro" id="IPR000064">
    <property type="entry name" value="NLP_P60_dom"/>
</dbReference>
<dbReference type="Gene3D" id="3.90.1720.10">
    <property type="entry name" value="endopeptidase domain like (from Nostoc punctiforme)"/>
    <property type="match status" value="1"/>
</dbReference>
<keyword evidence="3" id="KW-0378">Hydrolase</keyword>
<evidence type="ECO:0000313" key="6">
    <source>
        <dbReference type="EMBL" id="GAA0480710.1"/>
    </source>
</evidence>
<evidence type="ECO:0000256" key="4">
    <source>
        <dbReference type="ARBA" id="ARBA00022807"/>
    </source>
</evidence>
<dbReference type="PANTHER" id="PTHR47053">
    <property type="entry name" value="MUREIN DD-ENDOPEPTIDASE MEPH-RELATED"/>
    <property type="match status" value="1"/>
</dbReference>
<evidence type="ECO:0000313" key="7">
    <source>
        <dbReference type="Proteomes" id="UP001500880"/>
    </source>
</evidence>
<dbReference type="Proteomes" id="UP001500880">
    <property type="component" value="Unassembled WGS sequence"/>
</dbReference>
<evidence type="ECO:0000256" key="1">
    <source>
        <dbReference type="ARBA" id="ARBA00007074"/>
    </source>
</evidence>
<dbReference type="InterPro" id="IPR002477">
    <property type="entry name" value="Peptidoglycan-bd-like"/>
</dbReference>
<dbReference type="InterPro" id="IPR051202">
    <property type="entry name" value="Peptidase_C40"/>
</dbReference>
<dbReference type="PANTHER" id="PTHR47053:SF1">
    <property type="entry name" value="MUREIN DD-ENDOPEPTIDASE MEPH-RELATED"/>
    <property type="match status" value="1"/>
</dbReference>
<comment type="similarity">
    <text evidence="1">Belongs to the peptidase C40 family.</text>
</comment>
<evidence type="ECO:0000256" key="3">
    <source>
        <dbReference type="ARBA" id="ARBA00022801"/>
    </source>
</evidence>
<organism evidence="6 7">
    <name type="scientific">Salinibacillus aidingensis</name>
    <dbReference type="NCBI Taxonomy" id="237684"/>
    <lineage>
        <taxon>Bacteria</taxon>
        <taxon>Bacillati</taxon>
        <taxon>Bacillota</taxon>
        <taxon>Bacilli</taxon>
        <taxon>Bacillales</taxon>
        <taxon>Bacillaceae</taxon>
        <taxon>Salinibacillus</taxon>
    </lineage>
</organism>
<comment type="caution">
    <text evidence="6">The sequence shown here is derived from an EMBL/GenBank/DDBJ whole genome shotgun (WGS) entry which is preliminary data.</text>
</comment>
<keyword evidence="4" id="KW-0788">Thiol protease</keyword>